<protein>
    <recommendedName>
        <fullName evidence="11 12">ATP synthase subunit a</fullName>
    </recommendedName>
    <alternativeName>
        <fullName evidence="11">ATP synthase F0 sector subunit a</fullName>
    </alternativeName>
    <alternativeName>
        <fullName evidence="11">F-ATPase subunit 6</fullName>
    </alternativeName>
</protein>
<keyword evidence="5 11" id="KW-0812">Transmembrane</keyword>
<evidence type="ECO:0000256" key="12">
    <source>
        <dbReference type="RuleBase" id="RU000483"/>
    </source>
</evidence>
<evidence type="ECO:0000256" key="10">
    <source>
        <dbReference type="ARBA" id="ARBA00023310"/>
    </source>
</evidence>
<dbReference type="PANTHER" id="PTHR42823">
    <property type="entry name" value="ATP SYNTHASE SUBUNIT A, CHLOROPLASTIC"/>
    <property type="match status" value="1"/>
</dbReference>
<keyword evidence="11" id="KW-1003">Cell membrane</keyword>
<keyword evidence="9 11" id="KW-0472">Membrane</keyword>
<dbReference type="SUPFAM" id="SSF81336">
    <property type="entry name" value="F1F0 ATP synthase subunit A"/>
    <property type="match status" value="1"/>
</dbReference>
<dbReference type="CDD" id="cd00310">
    <property type="entry name" value="ATP-synt_Fo_a_6"/>
    <property type="match status" value="1"/>
</dbReference>
<feature type="transmembrane region" description="Helical" evidence="11">
    <location>
        <begin position="88"/>
        <end position="107"/>
    </location>
</feature>
<evidence type="ECO:0000256" key="2">
    <source>
        <dbReference type="ARBA" id="ARBA00006810"/>
    </source>
</evidence>
<dbReference type="GO" id="GO:0016787">
    <property type="term" value="F:hydrolase activity"/>
    <property type="evidence" value="ECO:0007669"/>
    <property type="project" value="UniProtKB-KW"/>
</dbReference>
<dbReference type="GO" id="GO:0005886">
    <property type="term" value="C:plasma membrane"/>
    <property type="evidence" value="ECO:0007669"/>
    <property type="project" value="UniProtKB-SubCell"/>
</dbReference>
<feature type="transmembrane region" description="Helical" evidence="11">
    <location>
        <begin position="182"/>
        <end position="204"/>
    </location>
</feature>
<evidence type="ECO:0000313" key="14">
    <source>
        <dbReference type="Proteomes" id="UP000017396"/>
    </source>
</evidence>
<evidence type="ECO:0000256" key="8">
    <source>
        <dbReference type="ARBA" id="ARBA00023065"/>
    </source>
</evidence>
<gene>
    <name evidence="11 13" type="primary">atpB</name>
    <name evidence="11" type="synonym">atpI</name>
    <name evidence="13" type="ORF">GKIL_2236</name>
</gene>
<keyword evidence="14" id="KW-1185">Reference proteome</keyword>
<dbReference type="PROSITE" id="PS00449">
    <property type="entry name" value="ATPASE_A"/>
    <property type="match status" value="1"/>
</dbReference>
<dbReference type="InterPro" id="IPR035908">
    <property type="entry name" value="F0_ATP_A_sf"/>
</dbReference>
<dbReference type="HOGENOM" id="CLU_041018_2_4_3"/>
<evidence type="ECO:0000256" key="1">
    <source>
        <dbReference type="ARBA" id="ARBA00004141"/>
    </source>
</evidence>
<dbReference type="Gene3D" id="1.20.120.220">
    <property type="entry name" value="ATP synthase, F0 complex, subunit A"/>
    <property type="match status" value="1"/>
</dbReference>
<dbReference type="OrthoDB" id="9789241at2"/>
<dbReference type="PRINTS" id="PR00123">
    <property type="entry name" value="ATPASEA"/>
</dbReference>
<dbReference type="KEGG" id="glj:GKIL_2236"/>
<dbReference type="Proteomes" id="UP000017396">
    <property type="component" value="Chromosome"/>
</dbReference>
<comment type="function">
    <text evidence="11 12">Key component of the proton channel; it plays a direct role in the translocation of protons across the membrane.</text>
</comment>
<keyword evidence="7 11" id="KW-1133">Transmembrane helix</keyword>
<keyword evidence="13" id="KW-0378">Hydrolase</keyword>
<comment type="similarity">
    <text evidence="2 11 12">Belongs to the ATPase A chain family.</text>
</comment>
<dbReference type="GO" id="GO:0046933">
    <property type="term" value="F:proton-transporting ATP synthase activity, rotational mechanism"/>
    <property type="evidence" value="ECO:0007669"/>
    <property type="project" value="UniProtKB-UniRule"/>
</dbReference>
<keyword evidence="11" id="KW-0997">Cell inner membrane</keyword>
<comment type="subcellular location">
    <subcellularLocation>
        <location evidence="11">Cell inner membrane</location>
        <topology evidence="11">Multi-pass membrane protein</topology>
    </subcellularLocation>
    <subcellularLocation>
        <location evidence="12">Cell membrane</location>
        <topology evidence="12">Multi-pass membrane protein</topology>
    </subcellularLocation>
    <subcellularLocation>
        <location evidence="1">Membrane</location>
        <topology evidence="1">Multi-pass membrane protein</topology>
    </subcellularLocation>
</comment>
<keyword evidence="3 11" id="KW-0813">Transport</keyword>
<dbReference type="EMBL" id="CP003587">
    <property type="protein sequence ID" value="AGY58482.1"/>
    <property type="molecule type" value="Genomic_DNA"/>
</dbReference>
<dbReference type="STRING" id="1183438.GKIL_2236"/>
<evidence type="ECO:0000256" key="7">
    <source>
        <dbReference type="ARBA" id="ARBA00022989"/>
    </source>
</evidence>
<feature type="transmembrane region" description="Helical" evidence="11">
    <location>
        <begin position="127"/>
        <end position="146"/>
    </location>
</feature>
<dbReference type="PANTHER" id="PTHR42823:SF3">
    <property type="entry name" value="ATP SYNTHASE SUBUNIT A, CHLOROPLASTIC"/>
    <property type="match status" value="1"/>
</dbReference>
<reference evidence="13 14" key="1">
    <citation type="journal article" date="2013" name="PLoS ONE">
        <title>Cultivation and Complete Genome Sequencing of Gloeobacter kilaueensis sp. nov., from a Lava Cave in Kilauea Caldera, Hawai'i.</title>
        <authorList>
            <person name="Saw J.H."/>
            <person name="Schatz M."/>
            <person name="Brown M.V."/>
            <person name="Kunkel D.D."/>
            <person name="Foster J.S."/>
            <person name="Shick H."/>
            <person name="Christensen S."/>
            <person name="Hou S."/>
            <person name="Wan X."/>
            <person name="Donachie S.P."/>
        </authorList>
    </citation>
    <scope>NUCLEOTIDE SEQUENCE [LARGE SCALE GENOMIC DNA]</scope>
    <source>
        <strain evidence="14">JS</strain>
    </source>
</reference>
<dbReference type="GO" id="GO:0045259">
    <property type="term" value="C:proton-transporting ATP synthase complex"/>
    <property type="evidence" value="ECO:0007669"/>
    <property type="project" value="UniProtKB-KW"/>
</dbReference>
<evidence type="ECO:0000256" key="6">
    <source>
        <dbReference type="ARBA" id="ARBA00022781"/>
    </source>
</evidence>
<dbReference type="AlphaFoldDB" id="U5QHN4"/>
<evidence type="ECO:0000256" key="11">
    <source>
        <dbReference type="HAMAP-Rule" id="MF_01393"/>
    </source>
</evidence>
<dbReference type="InterPro" id="IPR045082">
    <property type="entry name" value="ATP_syn_F0_a_bact/chloroplast"/>
</dbReference>
<evidence type="ECO:0000256" key="3">
    <source>
        <dbReference type="ARBA" id="ARBA00022448"/>
    </source>
</evidence>
<organism evidence="13 14">
    <name type="scientific">Gloeobacter kilaueensis (strain ATCC BAA-2537 / CCAP 1431/1 / ULC 316 / JS1)</name>
    <dbReference type="NCBI Taxonomy" id="1183438"/>
    <lineage>
        <taxon>Bacteria</taxon>
        <taxon>Bacillati</taxon>
        <taxon>Cyanobacteriota</taxon>
        <taxon>Cyanophyceae</taxon>
        <taxon>Gloeobacterales</taxon>
        <taxon>Gloeobacteraceae</taxon>
        <taxon>Gloeobacter</taxon>
    </lineage>
</organism>
<keyword evidence="10 11" id="KW-0066">ATP synthesis</keyword>
<accession>U5QHN4</accession>
<keyword evidence="6 11" id="KW-0375">Hydrogen ion transport</keyword>
<dbReference type="RefSeq" id="WP_023173638.1">
    <property type="nucleotide sequence ID" value="NC_022600.1"/>
</dbReference>
<dbReference type="HAMAP" id="MF_01393">
    <property type="entry name" value="ATP_synth_a_bact"/>
    <property type="match status" value="1"/>
</dbReference>
<evidence type="ECO:0000313" key="13">
    <source>
        <dbReference type="EMBL" id="AGY58482.1"/>
    </source>
</evidence>
<feature type="transmembrane region" description="Helical" evidence="11">
    <location>
        <begin position="34"/>
        <end position="51"/>
    </location>
</feature>
<proteinExistence type="inferred from homology"/>
<evidence type="ECO:0000256" key="4">
    <source>
        <dbReference type="ARBA" id="ARBA00022547"/>
    </source>
</evidence>
<sequence>MKLALETLTLADVEVGKHLVWNLGPLTVHGETMLTTWIVIAVLLAATFFGTRKLQRVPVGYQNFLEYVYDFLASIARDQIGEKEYRKWLPLVGTIFLFVFLSNWLGQLPLKLVHLPEGELASPTNDINTTVGLALIALVAYLFAGIRKSGVGYFKHYLESPILAAVWVLEFFTRPLSLSIRLFGNILAEELVVGVLVLLVPILVPAPLMVLFLFTGAIQALVFATLAASYIGEAVEDHHAEHE</sequence>
<evidence type="ECO:0000256" key="5">
    <source>
        <dbReference type="ARBA" id="ARBA00022692"/>
    </source>
</evidence>
<dbReference type="InterPro" id="IPR000568">
    <property type="entry name" value="ATP_synth_F0_asu"/>
</dbReference>
<dbReference type="PATRIC" id="fig|1183438.3.peg.2195"/>
<keyword evidence="4 11" id="KW-0138">CF(0)</keyword>
<dbReference type="NCBIfam" id="TIGR01131">
    <property type="entry name" value="ATP_synt_6_or_A"/>
    <property type="match status" value="1"/>
</dbReference>
<name>U5QHN4_GLOK1</name>
<dbReference type="eggNOG" id="COG0356">
    <property type="taxonomic scope" value="Bacteria"/>
</dbReference>
<keyword evidence="8 11" id="KW-0406">Ion transport</keyword>
<evidence type="ECO:0000256" key="9">
    <source>
        <dbReference type="ARBA" id="ARBA00023136"/>
    </source>
</evidence>
<feature type="transmembrane region" description="Helical" evidence="11">
    <location>
        <begin position="210"/>
        <end position="231"/>
    </location>
</feature>
<dbReference type="Pfam" id="PF00119">
    <property type="entry name" value="ATP-synt_A"/>
    <property type="match status" value="1"/>
</dbReference>
<dbReference type="InterPro" id="IPR023011">
    <property type="entry name" value="ATP_synth_F0_asu_AS"/>
</dbReference>
<dbReference type="FunFam" id="1.20.120.220:FF:000001">
    <property type="entry name" value="ATP synthase subunit a, chloroplastic"/>
    <property type="match status" value="1"/>
</dbReference>